<feature type="compositionally biased region" description="Basic and acidic residues" evidence="1">
    <location>
        <begin position="591"/>
        <end position="604"/>
    </location>
</feature>
<evidence type="ECO:0000256" key="1">
    <source>
        <dbReference type="SAM" id="MobiDB-lite"/>
    </source>
</evidence>
<gene>
    <name evidence="4" type="ORF">WHR41_03329</name>
</gene>
<dbReference type="InterPro" id="IPR057559">
    <property type="entry name" value="SAM_6"/>
</dbReference>
<accession>A0AB34KW34</accession>
<evidence type="ECO:0000313" key="5">
    <source>
        <dbReference type="Proteomes" id="UP000803884"/>
    </source>
</evidence>
<evidence type="ECO:0000259" key="2">
    <source>
        <dbReference type="Pfam" id="PF23394"/>
    </source>
</evidence>
<dbReference type="EMBL" id="JAAQHG020000008">
    <property type="protein sequence ID" value="KAL1588007.1"/>
    <property type="molecule type" value="Genomic_DNA"/>
</dbReference>
<reference evidence="4 5" key="1">
    <citation type="journal article" date="2020" name="Microbiol. Resour. Announc.">
        <title>Draft Genome Sequence of a Cladosporium Species Isolated from the Mesophotic Ascidian Didemnum maculosum.</title>
        <authorList>
            <person name="Gioti A."/>
            <person name="Siaperas R."/>
            <person name="Nikolaivits E."/>
            <person name="Le Goff G."/>
            <person name="Ouazzani J."/>
            <person name="Kotoulas G."/>
            <person name="Topakas E."/>
        </authorList>
    </citation>
    <scope>NUCLEOTIDE SEQUENCE [LARGE SCALE GENOMIC DNA]</scope>
    <source>
        <strain evidence="4 5">TM138-S3</strain>
    </source>
</reference>
<dbReference type="GeneID" id="96004773"/>
<protein>
    <submittedName>
        <fullName evidence="4">Uncharacterized protein</fullName>
    </submittedName>
</protein>
<feature type="region of interest" description="Disordered" evidence="1">
    <location>
        <begin position="570"/>
        <end position="618"/>
    </location>
</feature>
<organism evidence="4 5">
    <name type="scientific">Cladosporium halotolerans</name>
    <dbReference type="NCBI Taxonomy" id="1052096"/>
    <lineage>
        <taxon>Eukaryota</taxon>
        <taxon>Fungi</taxon>
        <taxon>Dikarya</taxon>
        <taxon>Ascomycota</taxon>
        <taxon>Pezizomycotina</taxon>
        <taxon>Dothideomycetes</taxon>
        <taxon>Dothideomycetidae</taxon>
        <taxon>Cladosporiales</taxon>
        <taxon>Cladosporiaceae</taxon>
        <taxon>Cladosporium</taxon>
    </lineage>
</organism>
<dbReference type="Proteomes" id="UP000803884">
    <property type="component" value="Unassembled WGS sequence"/>
</dbReference>
<feature type="compositionally biased region" description="Basic residues" evidence="1">
    <location>
        <begin position="668"/>
        <end position="677"/>
    </location>
</feature>
<feature type="region of interest" description="Disordered" evidence="1">
    <location>
        <begin position="1"/>
        <end position="40"/>
    </location>
</feature>
<dbReference type="InterPro" id="IPR055528">
    <property type="entry name" value="DUF7102"/>
</dbReference>
<dbReference type="AlphaFoldDB" id="A0AB34KW34"/>
<evidence type="ECO:0000259" key="3">
    <source>
        <dbReference type="Pfam" id="PF23395"/>
    </source>
</evidence>
<feature type="domain" description="DUF7102" evidence="2">
    <location>
        <begin position="723"/>
        <end position="882"/>
    </location>
</feature>
<evidence type="ECO:0000313" key="4">
    <source>
        <dbReference type="EMBL" id="KAL1588007.1"/>
    </source>
</evidence>
<dbReference type="RefSeq" id="XP_069231112.1">
    <property type="nucleotide sequence ID" value="XM_069371935.1"/>
</dbReference>
<proteinExistence type="predicted"/>
<feature type="region of interest" description="Disordered" evidence="1">
    <location>
        <begin position="361"/>
        <end position="380"/>
    </location>
</feature>
<comment type="caution">
    <text evidence="4">The sequence shown here is derived from an EMBL/GenBank/DDBJ whole genome shotgun (WGS) entry which is preliminary data.</text>
</comment>
<sequence length="988" mass="108441">MARNLDYARWRPSTSDDVPTNNSYSNGYPSNSLASSAGNSPASCASNITFDSSGSEDSEPDLDTPLEYARYHGLCTDYEKDDPLSSELIPCLPEDAFDDPDEVPPGFDAASVKRQVQDSLNEKLDVDKETAAFLLSVLAVGKGDLDLNVGDFIDSRFRPLKLELPLLARDHELEIAALRRRNEVKLTARGIEPFVLDSEQDEGLVFPTPASDDKYRLDRGLENEKLDVERETVGFLRDVKSLAAASEIDNAVEAHEAYKEAIKIRLSPPLMPTTPPYSPGEPASEAMQIEMTSTPEDLIATDAAMIEKQVLEESDSVQVPASDGPALSGEAITAAIEEYTAVPSSNSPRPPKRLRDLEVEPPLTPQHHPVTSPENGSSAGKYKKLRFDPDLATLFPELEQDVVDDSFDFDDQEGAAALQDALQARTLSVEKEIREEELMEVDTTMRVKVPLVEDIPVRPPWDINVPNSIGGAKKNLQQDMLACIKRDLLGDQQKWAGISNVEQSLPWAPFNPYLAKIDSNEEFDDGSLARYLEAIKLEDYADEIDVESLTAIDDRMRFLRRIEDEEEIEAVEMDDDDLVDQPRGGLPTHQQPDKHVTSKDKTEPRSCAPNKQQPQIQNDHTRALKAEKPALMNAGLASASSIFLHADGLDTFMKLQGTNSGASGEPIRKRKSSHRAPKGPSAPSAAPAAVMVPQARPAANLPKSSFSIPVPEICAGITETVPIVASLEFLSKRQLIRDLETALPTIEMIERDAVALAGPGRGQGTPDEADITISPSTGVMMTTLQKIKQKPLPGQKRFRGIKDRITSAALRYERLIVFVSEGSFACIEDEAAVRPLDQLDSEALADLTGWALSLDSDVEITYIPGSENCLASWLAALISHRGITDGSLPLLQDETMWERWLRKAGMNPFAAQAVLYELKSPESDSEETSSFVEAGAQRAFGLAAFLMMNLGEHLRRFAPILGGEKVLRKLSDLIDRPWSGKVDGEHDY</sequence>
<dbReference type="Pfam" id="PF23395">
    <property type="entry name" value="SAM_6"/>
    <property type="match status" value="1"/>
</dbReference>
<feature type="compositionally biased region" description="Low complexity" evidence="1">
    <location>
        <begin position="21"/>
        <end position="32"/>
    </location>
</feature>
<keyword evidence="5" id="KW-1185">Reference proteome</keyword>
<feature type="domain" description="SAM-like" evidence="3">
    <location>
        <begin position="891"/>
        <end position="973"/>
    </location>
</feature>
<feature type="compositionally biased region" description="Polar residues" evidence="1">
    <location>
        <begin position="609"/>
        <end position="618"/>
    </location>
</feature>
<name>A0AB34KW34_9PEZI</name>
<feature type="compositionally biased region" description="Low complexity" evidence="1">
    <location>
        <begin position="678"/>
        <end position="688"/>
    </location>
</feature>
<feature type="region of interest" description="Disordered" evidence="1">
    <location>
        <begin position="657"/>
        <end position="688"/>
    </location>
</feature>
<dbReference type="Pfam" id="PF23394">
    <property type="entry name" value="DUF7102"/>
    <property type="match status" value="1"/>
</dbReference>
<feature type="compositionally biased region" description="Acidic residues" evidence="1">
    <location>
        <begin position="570"/>
        <end position="579"/>
    </location>
</feature>